<dbReference type="InterPro" id="IPR003779">
    <property type="entry name" value="CMD-like"/>
</dbReference>
<protein>
    <submittedName>
        <fullName evidence="2">Macrophage infectivity potentiator-related protein</fullName>
    </submittedName>
</protein>
<dbReference type="AlphaFoldDB" id="A0A242MUG4"/>
<reference evidence="2 3" key="1">
    <citation type="submission" date="2017-03" db="EMBL/GenBank/DDBJ databases">
        <title>Genome analysis of strain PAMC 26577.</title>
        <authorList>
            <person name="Oh H.-M."/>
            <person name="Yang J.-A."/>
        </authorList>
    </citation>
    <scope>NUCLEOTIDE SEQUENCE [LARGE SCALE GENOMIC DNA]</scope>
    <source>
        <strain evidence="2 3">PAMC 26577</strain>
    </source>
</reference>
<evidence type="ECO:0000313" key="2">
    <source>
        <dbReference type="EMBL" id="OTP75081.1"/>
    </source>
</evidence>
<dbReference type="InterPro" id="IPR004675">
    <property type="entry name" value="AhpD_core"/>
</dbReference>
<gene>
    <name evidence="2" type="ORF">PAMC26577_13965</name>
</gene>
<dbReference type="InterPro" id="IPR029032">
    <property type="entry name" value="AhpD-like"/>
</dbReference>
<feature type="domain" description="Carboxymuconolactone decarboxylase-like" evidence="1">
    <location>
        <begin position="23"/>
        <end position="85"/>
    </location>
</feature>
<dbReference type="PANTHER" id="PTHR35446:SF3">
    <property type="entry name" value="CMD DOMAIN-CONTAINING PROTEIN"/>
    <property type="match status" value="1"/>
</dbReference>
<sequence>MLEAVKSNFGVLLNVFKTMAHSPALLSGYVEFYLAMEKSSLSPKERETVSLAVSEVNGCAYCMSVHNMMATKGGMTPEDIRAARDGKLDPIAVLARQIALTRGQVTDEDLATARAAGLTDAKIVEVIGDVALMTVTNLLNNVAKTTLELPPAL</sequence>
<comment type="caution">
    <text evidence="2">The sequence shown here is derived from an EMBL/GenBank/DDBJ whole genome shotgun (WGS) entry which is preliminary data.</text>
</comment>
<dbReference type="Pfam" id="PF02627">
    <property type="entry name" value="CMD"/>
    <property type="match status" value="1"/>
</dbReference>
<organism evidence="2 3">
    <name type="scientific">Caballeronia sordidicola</name>
    <name type="common">Burkholderia sordidicola</name>
    <dbReference type="NCBI Taxonomy" id="196367"/>
    <lineage>
        <taxon>Bacteria</taxon>
        <taxon>Pseudomonadati</taxon>
        <taxon>Pseudomonadota</taxon>
        <taxon>Betaproteobacteria</taxon>
        <taxon>Burkholderiales</taxon>
        <taxon>Burkholderiaceae</taxon>
        <taxon>Caballeronia</taxon>
    </lineage>
</organism>
<dbReference type="SUPFAM" id="SSF69118">
    <property type="entry name" value="AhpD-like"/>
    <property type="match status" value="1"/>
</dbReference>
<evidence type="ECO:0000313" key="3">
    <source>
        <dbReference type="Proteomes" id="UP000195221"/>
    </source>
</evidence>
<dbReference type="PANTHER" id="PTHR35446">
    <property type="entry name" value="SI:CH211-175M2.5"/>
    <property type="match status" value="1"/>
</dbReference>
<dbReference type="EMBL" id="NBTZ01000053">
    <property type="protein sequence ID" value="OTP75081.1"/>
    <property type="molecule type" value="Genomic_DNA"/>
</dbReference>
<dbReference type="Gene3D" id="1.20.1290.10">
    <property type="entry name" value="AhpD-like"/>
    <property type="match status" value="1"/>
</dbReference>
<accession>A0A242MUG4</accession>
<dbReference type="GO" id="GO:0051920">
    <property type="term" value="F:peroxiredoxin activity"/>
    <property type="evidence" value="ECO:0007669"/>
    <property type="project" value="InterPro"/>
</dbReference>
<dbReference type="NCBIfam" id="TIGR00778">
    <property type="entry name" value="ahpD_dom"/>
    <property type="match status" value="1"/>
</dbReference>
<name>A0A242MUG4_CABSO</name>
<proteinExistence type="predicted"/>
<evidence type="ECO:0000259" key="1">
    <source>
        <dbReference type="Pfam" id="PF02627"/>
    </source>
</evidence>
<dbReference type="Proteomes" id="UP000195221">
    <property type="component" value="Unassembled WGS sequence"/>
</dbReference>